<feature type="region of interest" description="Disordered" evidence="1">
    <location>
        <begin position="156"/>
        <end position="188"/>
    </location>
</feature>
<sequence length="240" mass="25299">MLDAIDQTIKGPTNVKDPVARLRVQSNALRSGALLQNLGAFLLELSRTTMTLRMGQAPTDAVINAGPAIFIPTSGPNPIMVQSREKFPTLFYYLLPYLTLVQPLPFHPGTSFGTKPTGPDTSFSLGTGLRPRNIDIRIRIALGSVLSSAINHREATGGERSAVESAASDGGISNQQAAPGNLPQTGGGSDVRVVPIRISTLPPGLAPSLVIKIGAGNGAGKILLGKSSQPVYELDFSEYW</sequence>
<dbReference type="GO" id="GO:0031593">
    <property type="term" value="F:polyubiquitin modification-dependent protein binding"/>
    <property type="evidence" value="ECO:0007669"/>
    <property type="project" value="TreeGrafter"/>
</dbReference>
<reference evidence="2 3" key="1">
    <citation type="submission" date="2024-04" db="EMBL/GenBank/DDBJ databases">
        <title>The reference genome of an endangered Asteraceae, Deinandra increscens subsp. villosa, native to the Central Coast of California.</title>
        <authorList>
            <person name="Guilliams M."/>
            <person name="Hasenstab-Lehman K."/>
            <person name="Meyer R."/>
            <person name="Mcevoy S."/>
        </authorList>
    </citation>
    <scope>NUCLEOTIDE SEQUENCE [LARGE SCALE GENOMIC DNA]</scope>
    <source>
        <tissue evidence="2">Leaf</tissue>
    </source>
</reference>
<name>A0AAP0H885_9ASTR</name>
<dbReference type="PANTHER" id="PTHR15204">
    <property type="entry name" value="LARGE PROLINE-RICH PROTEIN BAG6"/>
    <property type="match status" value="1"/>
</dbReference>
<keyword evidence="3" id="KW-1185">Reference proteome</keyword>
<organism evidence="2 3">
    <name type="scientific">Deinandra increscens subsp. villosa</name>
    <dbReference type="NCBI Taxonomy" id="3103831"/>
    <lineage>
        <taxon>Eukaryota</taxon>
        <taxon>Viridiplantae</taxon>
        <taxon>Streptophyta</taxon>
        <taxon>Embryophyta</taxon>
        <taxon>Tracheophyta</taxon>
        <taxon>Spermatophyta</taxon>
        <taxon>Magnoliopsida</taxon>
        <taxon>eudicotyledons</taxon>
        <taxon>Gunneridae</taxon>
        <taxon>Pentapetalae</taxon>
        <taxon>asterids</taxon>
        <taxon>campanulids</taxon>
        <taxon>Asterales</taxon>
        <taxon>Asteraceae</taxon>
        <taxon>Asteroideae</taxon>
        <taxon>Heliantheae alliance</taxon>
        <taxon>Madieae</taxon>
        <taxon>Madiinae</taxon>
        <taxon>Deinandra</taxon>
    </lineage>
</organism>
<evidence type="ECO:0000313" key="2">
    <source>
        <dbReference type="EMBL" id="KAK9073425.1"/>
    </source>
</evidence>
<dbReference type="GO" id="GO:0051787">
    <property type="term" value="F:misfolded protein binding"/>
    <property type="evidence" value="ECO:0007669"/>
    <property type="project" value="TreeGrafter"/>
</dbReference>
<dbReference type="GO" id="GO:0071818">
    <property type="term" value="C:BAT3 complex"/>
    <property type="evidence" value="ECO:0007669"/>
    <property type="project" value="TreeGrafter"/>
</dbReference>
<dbReference type="AlphaFoldDB" id="A0AAP0H885"/>
<gene>
    <name evidence="2" type="ORF">SSX86_007749</name>
</gene>
<feature type="compositionally biased region" description="Polar residues" evidence="1">
    <location>
        <begin position="171"/>
        <end position="184"/>
    </location>
</feature>
<dbReference type="PANTHER" id="PTHR15204:SF0">
    <property type="entry name" value="LARGE PROLINE-RICH PROTEIN BAG6"/>
    <property type="match status" value="1"/>
</dbReference>
<evidence type="ECO:0000256" key="1">
    <source>
        <dbReference type="SAM" id="MobiDB-lite"/>
    </source>
</evidence>
<dbReference type="Proteomes" id="UP001408789">
    <property type="component" value="Unassembled WGS sequence"/>
</dbReference>
<proteinExistence type="predicted"/>
<dbReference type="GO" id="GO:0036503">
    <property type="term" value="P:ERAD pathway"/>
    <property type="evidence" value="ECO:0007669"/>
    <property type="project" value="TreeGrafter"/>
</dbReference>
<dbReference type="EMBL" id="JBCNJP010000009">
    <property type="protein sequence ID" value="KAK9073425.1"/>
    <property type="molecule type" value="Genomic_DNA"/>
</dbReference>
<accession>A0AAP0H885</accession>
<protein>
    <submittedName>
        <fullName evidence="2">Uncharacterized protein</fullName>
    </submittedName>
</protein>
<comment type="caution">
    <text evidence="2">The sequence shown here is derived from an EMBL/GenBank/DDBJ whole genome shotgun (WGS) entry which is preliminary data.</text>
</comment>
<evidence type="ECO:0000313" key="3">
    <source>
        <dbReference type="Proteomes" id="UP001408789"/>
    </source>
</evidence>